<keyword evidence="4 9" id="KW-0732">Signal</keyword>
<dbReference type="Proteomes" id="UP001237642">
    <property type="component" value="Unassembled WGS sequence"/>
</dbReference>
<evidence type="ECO:0000256" key="7">
    <source>
        <dbReference type="RuleBase" id="RU003827"/>
    </source>
</evidence>
<dbReference type="GO" id="GO:0016020">
    <property type="term" value="C:membrane"/>
    <property type="evidence" value="ECO:0007669"/>
    <property type="project" value="UniProtKB-SubCell"/>
</dbReference>
<feature type="chain" id="PRO_5042249131" evidence="9">
    <location>
        <begin position="23"/>
        <end position="212"/>
    </location>
</feature>
<evidence type="ECO:0000259" key="10">
    <source>
        <dbReference type="PROSITE" id="PS50866"/>
    </source>
</evidence>
<evidence type="ECO:0000256" key="1">
    <source>
        <dbReference type="ARBA" id="ARBA00004479"/>
    </source>
</evidence>
<evidence type="ECO:0000256" key="2">
    <source>
        <dbReference type="ARBA" id="ARBA00007104"/>
    </source>
</evidence>
<reference evidence="11" key="2">
    <citation type="submission" date="2023-05" db="EMBL/GenBank/DDBJ databases">
        <authorList>
            <person name="Schelkunov M.I."/>
        </authorList>
    </citation>
    <scope>NUCLEOTIDE SEQUENCE</scope>
    <source>
        <strain evidence="11">Hsosn_3</strain>
        <tissue evidence="11">Leaf</tissue>
    </source>
</reference>
<gene>
    <name evidence="11" type="ORF">POM88_026280</name>
</gene>
<dbReference type="InterPro" id="IPR009038">
    <property type="entry name" value="GOLD_dom"/>
</dbReference>
<dbReference type="SMART" id="SM01190">
    <property type="entry name" value="EMP24_GP25L"/>
    <property type="match status" value="1"/>
</dbReference>
<dbReference type="EMBL" id="JAUIZM010000006">
    <property type="protein sequence ID" value="KAK1379536.1"/>
    <property type="molecule type" value="Genomic_DNA"/>
</dbReference>
<organism evidence="11 12">
    <name type="scientific">Heracleum sosnowskyi</name>
    <dbReference type="NCBI Taxonomy" id="360622"/>
    <lineage>
        <taxon>Eukaryota</taxon>
        <taxon>Viridiplantae</taxon>
        <taxon>Streptophyta</taxon>
        <taxon>Embryophyta</taxon>
        <taxon>Tracheophyta</taxon>
        <taxon>Spermatophyta</taxon>
        <taxon>Magnoliopsida</taxon>
        <taxon>eudicotyledons</taxon>
        <taxon>Gunneridae</taxon>
        <taxon>Pentapetalae</taxon>
        <taxon>asterids</taxon>
        <taxon>campanulids</taxon>
        <taxon>Apiales</taxon>
        <taxon>Apiaceae</taxon>
        <taxon>Apioideae</taxon>
        <taxon>apioid superclade</taxon>
        <taxon>Tordylieae</taxon>
        <taxon>Tordyliinae</taxon>
        <taxon>Heracleum</taxon>
    </lineage>
</organism>
<dbReference type="InterPro" id="IPR015720">
    <property type="entry name" value="Emp24-like"/>
</dbReference>
<keyword evidence="5 8" id="KW-1133">Transmembrane helix</keyword>
<feature type="signal peptide" evidence="9">
    <location>
        <begin position="1"/>
        <end position="22"/>
    </location>
</feature>
<accession>A0AAD8I5N1</accession>
<name>A0AAD8I5N1_9APIA</name>
<evidence type="ECO:0000256" key="9">
    <source>
        <dbReference type="SAM" id="SignalP"/>
    </source>
</evidence>
<protein>
    <submittedName>
        <fullName evidence="11">Transmembrane emp24 domain-containing protein p24delta9</fullName>
    </submittedName>
</protein>
<reference evidence="11" key="1">
    <citation type="submission" date="2023-02" db="EMBL/GenBank/DDBJ databases">
        <title>Genome of toxic invasive species Heracleum sosnowskyi carries increased number of genes despite the absence of recent whole-genome duplications.</title>
        <authorList>
            <person name="Schelkunov M."/>
            <person name="Shtratnikova V."/>
            <person name="Makarenko M."/>
            <person name="Klepikova A."/>
            <person name="Omelchenko D."/>
            <person name="Novikova G."/>
            <person name="Obukhova E."/>
            <person name="Bogdanov V."/>
            <person name="Penin A."/>
            <person name="Logacheva M."/>
        </authorList>
    </citation>
    <scope>NUCLEOTIDE SEQUENCE</scope>
    <source>
        <strain evidence="11">Hsosn_3</strain>
        <tissue evidence="11">Leaf</tissue>
    </source>
</reference>
<feature type="transmembrane region" description="Helical" evidence="8">
    <location>
        <begin position="180"/>
        <end position="200"/>
    </location>
</feature>
<dbReference type="AlphaFoldDB" id="A0AAD8I5N1"/>
<evidence type="ECO:0000256" key="6">
    <source>
        <dbReference type="ARBA" id="ARBA00023136"/>
    </source>
</evidence>
<feature type="domain" description="GOLD" evidence="10">
    <location>
        <begin position="32"/>
        <end position="147"/>
    </location>
</feature>
<evidence type="ECO:0000313" key="12">
    <source>
        <dbReference type="Proteomes" id="UP001237642"/>
    </source>
</evidence>
<keyword evidence="3 7" id="KW-0812">Transmembrane</keyword>
<proteinExistence type="inferred from homology"/>
<evidence type="ECO:0000313" key="11">
    <source>
        <dbReference type="EMBL" id="KAK1379536.1"/>
    </source>
</evidence>
<dbReference type="Pfam" id="PF01105">
    <property type="entry name" value="EMP24_GP25L"/>
    <property type="match status" value="1"/>
</dbReference>
<evidence type="ECO:0000256" key="5">
    <source>
        <dbReference type="ARBA" id="ARBA00022989"/>
    </source>
</evidence>
<keyword evidence="6 8" id="KW-0472">Membrane</keyword>
<evidence type="ECO:0000256" key="4">
    <source>
        <dbReference type="ARBA" id="ARBA00022729"/>
    </source>
</evidence>
<comment type="caution">
    <text evidence="11">The sequence shown here is derived from an EMBL/GenBank/DDBJ whole genome shotgun (WGS) entry which is preliminary data.</text>
</comment>
<comment type="similarity">
    <text evidence="2 7">Belongs to the EMP24/GP25L family.</text>
</comment>
<dbReference type="PROSITE" id="PS50866">
    <property type="entry name" value="GOLD"/>
    <property type="match status" value="1"/>
</dbReference>
<comment type="subcellular location">
    <subcellularLocation>
        <location evidence="1 7">Membrane</location>
        <topology evidence="1 7">Single-pass type I membrane protein</topology>
    </subcellularLocation>
</comment>
<sequence>MVYRSCMVVFIILGTYITVSESLRFDLESGHSKCISEDIRVNSMTLGKYSIINPIDNHPLPDSHKLIVRVSSEHGRTYHSADNVDSGQFSFQAVEAGDYVACFLAVDHKPATALTVDFEWKSGIAAKDWTNVAKKGSIDAMELEVKKLLETVTSVHEEMFYLREREQEMQKLNTAINSSMSWLSLLSLLICFSVSGLHLWHLKSFFEKKKII</sequence>
<evidence type="ECO:0000256" key="8">
    <source>
        <dbReference type="SAM" id="Phobius"/>
    </source>
</evidence>
<keyword evidence="12" id="KW-1185">Reference proteome</keyword>
<dbReference type="PANTHER" id="PTHR22811">
    <property type="entry name" value="TRANSMEMBRANE EMP24 DOMAIN-CONTAINING PROTEIN"/>
    <property type="match status" value="1"/>
</dbReference>
<evidence type="ECO:0000256" key="3">
    <source>
        <dbReference type="ARBA" id="ARBA00022692"/>
    </source>
</evidence>